<evidence type="ECO:0000256" key="1">
    <source>
        <dbReference type="SAM" id="SignalP"/>
    </source>
</evidence>
<keyword evidence="3" id="KW-1185">Reference proteome</keyword>
<comment type="caution">
    <text evidence="2">The sequence shown here is derived from an EMBL/GenBank/DDBJ whole genome shotgun (WGS) entry which is preliminary data.</text>
</comment>
<evidence type="ECO:0000313" key="2">
    <source>
        <dbReference type="EMBL" id="MFC0389490.1"/>
    </source>
</evidence>
<evidence type="ECO:0000313" key="3">
    <source>
        <dbReference type="Proteomes" id="UP001589789"/>
    </source>
</evidence>
<organism evidence="2 3">
    <name type="scientific">Muricoccus vinaceus</name>
    <dbReference type="NCBI Taxonomy" id="424704"/>
    <lineage>
        <taxon>Bacteria</taxon>
        <taxon>Pseudomonadati</taxon>
        <taxon>Pseudomonadota</taxon>
        <taxon>Alphaproteobacteria</taxon>
        <taxon>Acetobacterales</taxon>
        <taxon>Roseomonadaceae</taxon>
        <taxon>Muricoccus</taxon>
    </lineage>
</organism>
<gene>
    <name evidence="2" type="ORF">ACFFIC_28670</name>
</gene>
<dbReference type="EMBL" id="JBHLVZ010000113">
    <property type="protein sequence ID" value="MFC0389490.1"/>
    <property type="molecule type" value="Genomic_DNA"/>
</dbReference>
<evidence type="ECO:0008006" key="4">
    <source>
        <dbReference type="Google" id="ProtNLM"/>
    </source>
</evidence>
<keyword evidence="1" id="KW-0732">Signal</keyword>
<sequence>MSRRTLLGGLAAIVANPTAALPVQSAAADALDRRPAPSPDAEVIRLAHEVIEAEAACLAAYAVPSSTPEEEQAREPERDRLINAVCDKTEALAPLPVATLAGVLAKARAALAVADRNPADGEINVKDYAEWLAYAALEDLVKVMGERA</sequence>
<feature type="signal peptide" evidence="1">
    <location>
        <begin position="1"/>
        <end position="20"/>
    </location>
</feature>
<dbReference type="Proteomes" id="UP001589789">
    <property type="component" value="Unassembled WGS sequence"/>
</dbReference>
<dbReference type="RefSeq" id="WP_377056913.1">
    <property type="nucleotide sequence ID" value="NZ_JBHLVZ010000113.1"/>
</dbReference>
<protein>
    <recommendedName>
        <fullName evidence="4">Secreted protein</fullName>
    </recommendedName>
</protein>
<proteinExistence type="predicted"/>
<name>A0ABV6J0T9_9PROT</name>
<reference evidence="2 3" key="1">
    <citation type="submission" date="2024-09" db="EMBL/GenBank/DDBJ databases">
        <authorList>
            <person name="Sun Q."/>
            <person name="Mori K."/>
        </authorList>
    </citation>
    <scope>NUCLEOTIDE SEQUENCE [LARGE SCALE GENOMIC DNA]</scope>
    <source>
        <strain evidence="2 3">CCM 7468</strain>
    </source>
</reference>
<feature type="chain" id="PRO_5045415909" description="Secreted protein" evidence="1">
    <location>
        <begin position="21"/>
        <end position="148"/>
    </location>
</feature>
<accession>A0ABV6J0T9</accession>